<feature type="region of interest" description="Disordered" evidence="1">
    <location>
        <begin position="1"/>
        <end position="56"/>
    </location>
</feature>
<reference evidence="2 3" key="1">
    <citation type="journal article" date="2016" name="Gut Pathog.">
        <title>Whole genome sequencing of "Faecalibaculum rodentium" ALO17, isolated from C57BL/6J laboratory mouse feces.</title>
        <authorList>
            <person name="Lim S."/>
            <person name="Chang D.H."/>
            <person name="Ahn S."/>
            <person name="Kim B.C."/>
        </authorList>
    </citation>
    <scope>NUCLEOTIDE SEQUENCE [LARGE SCALE GENOMIC DNA]</scope>
    <source>
        <strain evidence="2 3">Alo17</strain>
    </source>
</reference>
<dbReference type="Proteomes" id="UP000069771">
    <property type="component" value="Chromosome"/>
</dbReference>
<evidence type="ECO:0000313" key="3">
    <source>
        <dbReference type="Proteomes" id="UP000069771"/>
    </source>
</evidence>
<proteinExistence type="predicted"/>
<protein>
    <submittedName>
        <fullName evidence="2">Uncharacterized protein</fullName>
    </submittedName>
</protein>
<evidence type="ECO:0000313" key="2">
    <source>
        <dbReference type="EMBL" id="AMK54991.1"/>
    </source>
</evidence>
<keyword evidence="3" id="KW-1185">Reference proteome</keyword>
<dbReference type="EMBL" id="CP011391">
    <property type="protein sequence ID" value="AMK54991.1"/>
    <property type="molecule type" value="Genomic_DNA"/>
</dbReference>
<dbReference type="AlphaFoldDB" id="A0A140DWG4"/>
<sequence length="56" mass="6114">MRGLRAVQSWNARGGFAGETQAGLPAGSSYLKYPGLQEKPEKGKRRGDRQPDPDRA</sequence>
<gene>
    <name evidence="2" type="ORF">AALO17_18570</name>
</gene>
<evidence type="ECO:0000256" key="1">
    <source>
        <dbReference type="SAM" id="MobiDB-lite"/>
    </source>
</evidence>
<name>A0A140DWG4_9FIRM</name>
<accession>A0A140DWG4</accession>
<organism evidence="2 3">
    <name type="scientific">Faecalibaculum rodentium</name>
    <dbReference type="NCBI Taxonomy" id="1702221"/>
    <lineage>
        <taxon>Bacteria</taxon>
        <taxon>Bacillati</taxon>
        <taxon>Bacillota</taxon>
        <taxon>Erysipelotrichia</taxon>
        <taxon>Erysipelotrichales</taxon>
        <taxon>Erysipelotrichaceae</taxon>
        <taxon>Faecalibaculum</taxon>
    </lineage>
</organism>
<dbReference type="KEGG" id="fro:AALO17_18570"/>